<dbReference type="EC" id="3.1.4.-" evidence="3"/>
<dbReference type="PROSITE" id="PS51831">
    <property type="entry name" value="HD"/>
    <property type="match status" value="1"/>
</dbReference>
<feature type="domain" description="HD" evidence="1">
    <location>
        <begin position="1"/>
        <end position="122"/>
    </location>
</feature>
<dbReference type="InterPro" id="IPR003607">
    <property type="entry name" value="HD/PDEase_dom"/>
</dbReference>
<dbReference type="Gene3D" id="1.10.3210.10">
    <property type="entry name" value="Hypothetical protein af1432"/>
    <property type="match status" value="1"/>
</dbReference>
<keyword evidence="3" id="KW-0378">Hydrolase</keyword>
<accession>A0A644YQW4</accession>
<organism evidence="3">
    <name type="scientific">bioreactor metagenome</name>
    <dbReference type="NCBI Taxonomy" id="1076179"/>
    <lineage>
        <taxon>unclassified sequences</taxon>
        <taxon>metagenomes</taxon>
        <taxon>ecological metagenomes</taxon>
    </lineage>
</organism>
<dbReference type="CDD" id="cd00077">
    <property type="entry name" value="HDc"/>
    <property type="match status" value="1"/>
</dbReference>
<evidence type="ECO:0000259" key="1">
    <source>
        <dbReference type="PROSITE" id="PS51831"/>
    </source>
</evidence>
<name>A0A644YQW4_9ZZZZ</name>
<dbReference type="EMBL" id="VSSQ01005859">
    <property type="protein sequence ID" value="MPM30689.1"/>
    <property type="molecule type" value="Genomic_DNA"/>
</dbReference>
<dbReference type="PANTHER" id="PTHR43155:SF2">
    <property type="entry name" value="CYCLIC DI-GMP PHOSPHODIESTERASE PA4108"/>
    <property type="match status" value="1"/>
</dbReference>
<dbReference type="PROSITE" id="PS51832">
    <property type="entry name" value="HD_GYP"/>
    <property type="match status" value="1"/>
</dbReference>
<dbReference type="SMART" id="SM00471">
    <property type="entry name" value="HDc"/>
    <property type="match status" value="1"/>
</dbReference>
<gene>
    <name evidence="3" type="ORF">SDC9_77239</name>
</gene>
<evidence type="ECO:0000259" key="2">
    <source>
        <dbReference type="PROSITE" id="PS51832"/>
    </source>
</evidence>
<proteinExistence type="predicted"/>
<protein>
    <submittedName>
        <fullName evidence="3">Cyclic di-GMP phosphodiesterase</fullName>
        <ecNumber evidence="3">3.1.4.-</ecNumber>
    </submittedName>
</protein>
<dbReference type="PANTHER" id="PTHR43155">
    <property type="entry name" value="CYCLIC DI-GMP PHOSPHODIESTERASE PA4108-RELATED"/>
    <property type="match status" value="1"/>
</dbReference>
<comment type="caution">
    <text evidence="3">The sequence shown here is derived from an EMBL/GenBank/DDBJ whole genome shotgun (WGS) entry which is preliminary data.</text>
</comment>
<sequence length="179" mass="20099">MGHSQRVGNYAARIACKMGLPEKRIRRLKTAAVFHDIGKLGISDAILQKPSFLTHDEQMEIWRHPQIGVRILCNIDTYDDLTELVLHHHERYDGGGYPSGTKGKDLQIDTYILSAADTYDAITSDRPYRKGMTPQRAREIILEEKGKQVHPDVAVTVAAMIDSGEINIPVSEEEDMDAE</sequence>
<dbReference type="AlphaFoldDB" id="A0A644YQW4"/>
<dbReference type="SUPFAM" id="SSF109604">
    <property type="entry name" value="HD-domain/PDEase-like"/>
    <property type="match status" value="1"/>
</dbReference>
<feature type="domain" description="HD-GYP" evidence="2">
    <location>
        <begin position="1"/>
        <end position="173"/>
    </location>
</feature>
<evidence type="ECO:0000313" key="3">
    <source>
        <dbReference type="EMBL" id="MPM30689.1"/>
    </source>
</evidence>
<dbReference type="Pfam" id="PF13487">
    <property type="entry name" value="HD_5"/>
    <property type="match status" value="1"/>
</dbReference>
<dbReference type="InterPro" id="IPR006674">
    <property type="entry name" value="HD_domain"/>
</dbReference>
<dbReference type="GO" id="GO:0016787">
    <property type="term" value="F:hydrolase activity"/>
    <property type="evidence" value="ECO:0007669"/>
    <property type="project" value="UniProtKB-KW"/>
</dbReference>
<reference evidence="3" key="1">
    <citation type="submission" date="2019-08" db="EMBL/GenBank/DDBJ databases">
        <authorList>
            <person name="Kucharzyk K."/>
            <person name="Murdoch R.W."/>
            <person name="Higgins S."/>
            <person name="Loffler F."/>
        </authorList>
    </citation>
    <scope>NUCLEOTIDE SEQUENCE</scope>
</reference>
<dbReference type="InterPro" id="IPR037522">
    <property type="entry name" value="HD_GYP_dom"/>
</dbReference>